<keyword evidence="3" id="KW-1185">Reference proteome</keyword>
<sequence length="231" mass="24793">MSLRLLFLLAFTTPVSAEIIAVPYSDLRLELSNTLTFETLPQRPEPGFNLDHPLRSAGAWVGEHFAGQSMAEVVATNGSPHDALGHAFGHRPLSVQPGLPNRNLSIAFHRGFGSNAILPLGPDGFDRVSGRGEGALAVVFDTDQMAVGFRVHTDYAAPLGNIPSSGDVRVHFFTRQGYPIETKVLTPGRGISEFGFRVTDGPILGGMVVTNTDPGGIAIDDILFQIDLMLF</sequence>
<dbReference type="Proteomes" id="UP000183982">
    <property type="component" value="Unassembled WGS sequence"/>
</dbReference>
<dbReference type="AlphaFoldDB" id="A0A1M6DZ51"/>
<proteinExistence type="predicted"/>
<evidence type="ECO:0000256" key="1">
    <source>
        <dbReference type="SAM" id="SignalP"/>
    </source>
</evidence>
<gene>
    <name evidence="2" type="ORF">SAMN05444000_10355</name>
</gene>
<organism evidence="2 3">
    <name type="scientific">Shimia gijangensis</name>
    <dbReference type="NCBI Taxonomy" id="1470563"/>
    <lineage>
        <taxon>Bacteria</taxon>
        <taxon>Pseudomonadati</taxon>
        <taxon>Pseudomonadota</taxon>
        <taxon>Alphaproteobacteria</taxon>
        <taxon>Rhodobacterales</taxon>
        <taxon>Roseobacteraceae</taxon>
    </lineage>
</organism>
<dbReference type="RefSeq" id="WP_073249383.1">
    <property type="nucleotide sequence ID" value="NZ_FQZQ01000003.1"/>
</dbReference>
<name>A0A1M6DZ51_9RHOB</name>
<protein>
    <submittedName>
        <fullName evidence="2">Uncharacterized protein</fullName>
    </submittedName>
</protein>
<dbReference type="EMBL" id="FQZQ01000003">
    <property type="protein sequence ID" value="SHI78506.1"/>
    <property type="molecule type" value="Genomic_DNA"/>
</dbReference>
<reference evidence="3" key="1">
    <citation type="submission" date="2016-11" db="EMBL/GenBank/DDBJ databases">
        <authorList>
            <person name="Varghese N."/>
            <person name="Submissions S."/>
        </authorList>
    </citation>
    <scope>NUCLEOTIDE SEQUENCE [LARGE SCALE GENOMIC DNA]</scope>
    <source>
        <strain evidence="3">DSM 100564</strain>
    </source>
</reference>
<feature type="chain" id="PRO_5013336760" evidence="1">
    <location>
        <begin position="18"/>
        <end position="231"/>
    </location>
</feature>
<feature type="signal peptide" evidence="1">
    <location>
        <begin position="1"/>
        <end position="17"/>
    </location>
</feature>
<accession>A0A1M6DZ51</accession>
<evidence type="ECO:0000313" key="2">
    <source>
        <dbReference type="EMBL" id="SHI78506.1"/>
    </source>
</evidence>
<evidence type="ECO:0000313" key="3">
    <source>
        <dbReference type="Proteomes" id="UP000183982"/>
    </source>
</evidence>
<keyword evidence="1" id="KW-0732">Signal</keyword>
<dbReference type="STRING" id="1470563.SAMN05444000_10355"/>
<dbReference type="OrthoDB" id="7838899at2"/>